<accession>A0A7W2HE52</accession>
<dbReference type="RefSeq" id="WP_181862540.1">
    <property type="nucleotide sequence ID" value="NZ_JACEQY010000002.1"/>
</dbReference>
<gene>
    <name evidence="2" type="ORF">H1V43_03345</name>
</gene>
<dbReference type="InterPro" id="IPR007278">
    <property type="entry name" value="DUF397"/>
</dbReference>
<evidence type="ECO:0000313" key="2">
    <source>
        <dbReference type="EMBL" id="MBA4860431.1"/>
    </source>
</evidence>
<name>A0A7W2HE52_9ACTN</name>
<dbReference type="AlphaFoldDB" id="A0A7W2HE52"/>
<organism evidence="2 3">
    <name type="scientific">Streptomyces himalayensis subsp. aureolus</name>
    <dbReference type="NCBI Taxonomy" id="2758039"/>
    <lineage>
        <taxon>Bacteria</taxon>
        <taxon>Bacillati</taxon>
        <taxon>Actinomycetota</taxon>
        <taxon>Actinomycetes</taxon>
        <taxon>Kitasatosporales</taxon>
        <taxon>Streptomycetaceae</taxon>
        <taxon>Streptomyces</taxon>
        <taxon>Streptomyces himalayensis</taxon>
    </lineage>
</organism>
<reference evidence="2 3" key="1">
    <citation type="submission" date="2020-07" db="EMBL/GenBank/DDBJ databases">
        <title>Streptomyces isolated from Indian soil.</title>
        <authorList>
            <person name="Mandal S."/>
            <person name="Maiti P.K."/>
        </authorList>
    </citation>
    <scope>NUCLEOTIDE SEQUENCE [LARGE SCALE GENOMIC DNA]</scope>
    <source>
        <strain evidence="2 3">PSKA54</strain>
    </source>
</reference>
<dbReference type="EMBL" id="JACEQY010000002">
    <property type="protein sequence ID" value="MBA4860431.1"/>
    <property type="molecule type" value="Genomic_DNA"/>
</dbReference>
<evidence type="ECO:0000259" key="1">
    <source>
        <dbReference type="Pfam" id="PF04149"/>
    </source>
</evidence>
<comment type="caution">
    <text evidence="2">The sequence shown here is derived from an EMBL/GenBank/DDBJ whole genome shotgun (WGS) entry which is preliminary data.</text>
</comment>
<dbReference type="Pfam" id="PF04149">
    <property type="entry name" value="DUF397"/>
    <property type="match status" value="1"/>
</dbReference>
<sequence>MPTQQEPDWFKSSYSGGSGNECVECAHTAHGTLIRDSKHAAGPVVAVRAPAWQAFLEGLGQGVPGR</sequence>
<protein>
    <submittedName>
        <fullName evidence="2">DUF397 domain-containing protein</fullName>
    </submittedName>
</protein>
<feature type="domain" description="DUF397" evidence="1">
    <location>
        <begin position="8"/>
        <end position="59"/>
    </location>
</feature>
<evidence type="ECO:0000313" key="3">
    <source>
        <dbReference type="Proteomes" id="UP000586976"/>
    </source>
</evidence>
<dbReference type="Proteomes" id="UP000586976">
    <property type="component" value="Unassembled WGS sequence"/>
</dbReference>
<proteinExistence type="predicted"/>
<keyword evidence="3" id="KW-1185">Reference proteome</keyword>